<keyword evidence="5" id="KW-1185">Reference proteome</keyword>
<evidence type="ECO:0000256" key="2">
    <source>
        <dbReference type="ARBA" id="ARBA00022977"/>
    </source>
</evidence>
<protein>
    <submittedName>
        <fullName evidence="4">Thiamine phosphate synthase</fullName>
    </submittedName>
</protein>
<evidence type="ECO:0000256" key="1">
    <source>
        <dbReference type="ARBA" id="ARBA00004948"/>
    </source>
</evidence>
<dbReference type="PANTHER" id="PTHR20857:SF15">
    <property type="entry name" value="THIAMINE-PHOSPHATE SYNTHASE"/>
    <property type="match status" value="1"/>
</dbReference>
<dbReference type="SUPFAM" id="SSF51391">
    <property type="entry name" value="Thiamin phosphate synthase"/>
    <property type="match status" value="1"/>
</dbReference>
<dbReference type="Proteomes" id="UP000671852">
    <property type="component" value="Chromosome"/>
</dbReference>
<keyword evidence="2" id="KW-0784">Thiamine biosynthesis</keyword>
<feature type="domain" description="Thiamine phosphate synthase/TenI" evidence="3">
    <location>
        <begin position="18"/>
        <end position="176"/>
    </location>
</feature>
<organism evidence="4 5">
    <name type="scientific">Sulfurimonas aquatica</name>
    <dbReference type="NCBI Taxonomy" id="2672570"/>
    <lineage>
        <taxon>Bacteria</taxon>
        <taxon>Pseudomonadati</taxon>
        <taxon>Campylobacterota</taxon>
        <taxon>Epsilonproteobacteria</taxon>
        <taxon>Campylobacterales</taxon>
        <taxon>Sulfurimonadaceae</taxon>
        <taxon>Sulfurimonas</taxon>
    </lineage>
</organism>
<dbReference type="GO" id="GO:0009228">
    <property type="term" value="P:thiamine biosynthetic process"/>
    <property type="evidence" value="ECO:0007669"/>
    <property type="project" value="UniProtKB-KW"/>
</dbReference>
<dbReference type="CDD" id="cd00564">
    <property type="entry name" value="TMP_TenI"/>
    <property type="match status" value="1"/>
</dbReference>
<accession>A0A975AZS4</accession>
<evidence type="ECO:0000313" key="5">
    <source>
        <dbReference type="Proteomes" id="UP000671852"/>
    </source>
</evidence>
<proteinExistence type="predicted"/>
<name>A0A975AZS4_9BACT</name>
<reference evidence="4" key="2">
    <citation type="submission" date="2021-04" db="EMBL/GenBank/DDBJ databases">
        <title>Isolation and characterization of a novel species of the genus Sulfurimonas.</title>
        <authorList>
            <person name="Fukui M."/>
        </authorList>
    </citation>
    <scope>NUCLEOTIDE SEQUENCE</scope>
    <source>
        <strain evidence="4">H1576</strain>
    </source>
</reference>
<dbReference type="InterPro" id="IPR013785">
    <property type="entry name" value="Aldolase_TIM"/>
</dbReference>
<dbReference type="GO" id="GO:0005737">
    <property type="term" value="C:cytoplasm"/>
    <property type="evidence" value="ECO:0007669"/>
    <property type="project" value="TreeGrafter"/>
</dbReference>
<dbReference type="RefSeq" id="WP_207562880.1">
    <property type="nucleotide sequence ID" value="NZ_CP046072.1"/>
</dbReference>
<dbReference type="InterPro" id="IPR022998">
    <property type="entry name" value="ThiamineP_synth_TenI"/>
</dbReference>
<evidence type="ECO:0000259" key="3">
    <source>
        <dbReference type="Pfam" id="PF02581"/>
    </source>
</evidence>
<dbReference type="Pfam" id="PF02581">
    <property type="entry name" value="TMP-TENI"/>
    <property type="match status" value="1"/>
</dbReference>
<dbReference type="EMBL" id="CP046072">
    <property type="protein sequence ID" value="QSZ41596.1"/>
    <property type="molecule type" value="Genomic_DNA"/>
</dbReference>
<dbReference type="Gene3D" id="3.20.20.70">
    <property type="entry name" value="Aldolase class I"/>
    <property type="match status" value="1"/>
</dbReference>
<dbReference type="PANTHER" id="PTHR20857">
    <property type="entry name" value="THIAMINE-PHOSPHATE PYROPHOSPHORYLASE"/>
    <property type="match status" value="1"/>
</dbReference>
<dbReference type="InterPro" id="IPR036206">
    <property type="entry name" value="ThiamineP_synth_sf"/>
</dbReference>
<sequence length="179" mass="20416">MHKELQLKHYFISSDITTLKEKMSKYYPEYILYRDKTNPDYALNAKKFIEICSDFKESNAFLHQEYELAFKLNATGVHLTSTQFEDIKKAKELGLKVIVSTHTHEEVLEAEALGADYVTYSPIFASPGKGEPKGIEDLKSLLKKCNVKVFALGGIINEVEVEQIAKTKSYGFASIRYFD</sequence>
<comment type="pathway">
    <text evidence="1">Cofactor biosynthesis; thiamine diphosphate biosynthesis.</text>
</comment>
<dbReference type="KEGG" id="saqt:GJV85_05575"/>
<dbReference type="AlphaFoldDB" id="A0A975AZS4"/>
<gene>
    <name evidence="4" type="ORF">GJV85_05575</name>
</gene>
<evidence type="ECO:0000313" key="4">
    <source>
        <dbReference type="EMBL" id="QSZ41596.1"/>
    </source>
</evidence>
<dbReference type="GO" id="GO:0004789">
    <property type="term" value="F:thiamine-phosphate diphosphorylase activity"/>
    <property type="evidence" value="ECO:0007669"/>
    <property type="project" value="TreeGrafter"/>
</dbReference>
<reference evidence="4" key="1">
    <citation type="submission" date="2019-11" db="EMBL/GenBank/DDBJ databases">
        <authorList>
            <person name="Kojima H."/>
        </authorList>
    </citation>
    <scope>NUCLEOTIDE SEQUENCE</scope>
    <source>
        <strain evidence="4">H1576</strain>
    </source>
</reference>